<accession>A0ACB5UMH0</accession>
<proteinExistence type="predicted"/>
<comment type="caution">
    <text evidence="1">The sequence shown here is derived from an EMBL/GenBank/DDBJ whole genome shotgun (WGS) entry which is preliminary data.</text>
</comment>
<name>A0ACB5UMH0_9FIRM</name>
<dbReference type="Proteomes" id="UP001374599">
    <property type="component" value="Unassembled WGS sequence"/>
</dbReference>
<gene>
    <name evidence="1" type="ORF">AN2V17_29750</name>
</gene>
<evidence type="ECO:0000313" key="1">
    <source>
        <dbReference type="EMBL" id="GMQ63740.1"/>
    </source>
</evidence>
<protein>
    <submittedName>
        <fullName evidence="1">Gfo/Idh/MocA family oxidoreductase</fullName>
    </submittedName>
</protein>
<reference evidence="1" key="1">
    <citation type="submission" date="2023-09" db="EMBL/GenBank/DDBJ databases">
        <title>Vallitalea sediminicola and Vallitalea maricola sp. nov., anaerobic bacteria isolated from marine sediment.</title>
        <authorList>
            <person name="Hirano S."/>
            <person name="Maeda A."/>
            <person name="Terahara T."/>
            <person name="Mori K."/>
            <person name="Hamada M."/>
            <person name="Matsumoto R."/>
            <person name="Kobayashi T."/>
        </authorList>
    </citation>
    <scope>NUCLEOTIDE SEQUENCE</scope>
    <source>
        <strain evidence="1">AN17-2</strain>
    </source>
</reference>
<keyword evidence="2" id="KW-1185">Reference proteome</keyword>
<evidence type="ECO:0000313" key="2">
    <source>
        <dbReference type="Proteomes" id="UP001374599"/>
    </source>
</evidence>
<sequence>MDKVKVGIIGAGNISELHVQGYKKLENVELVAVCDLDKEKAEEYAAKHDIPNIFTDYNKMLKMEDLDAVSVTTWNNSHAPISIAAMKAGKDVLCEKPLAMNADEAQKMVDTSKETNKLLMVGFVRRFEKNANYIKETIENDDLGNVYYAKTGYMRKWGNPGGWFCDKKRSGGGPVIDLGVHVIDLISYLTGKPKAVSVMASTFEHLGLKPYIKGMSKYNAKDYDKDNPFCDVEDSATALIKYDNGMTLSIETSWVLHTKEDNNYLMLYGDKAGVKMEPELEFYKEHNDYFVEERPIVKEEEDKFSAIFQRETAHFIDCIINNTECRNPGEDGVAIMKILDAIYESARSGHEVIL</sequence>
<organism evidence="1 2">
    <name type="scientific">Vallitalea maricola</name>
    <dbReference type="NCBI Taxonomy" id="3074433"/>
    <lineage>
        <taxon>Bacteria</taxon>
        <taxon>Bacillati</taxon>
        <taxon>Bacillota</taxon>
        <taxon>Clostridia</taxon>
        <taxon>Lachnospirales</taxon>
        <taxon>Vallitaleaceae</taxon>
        <taxon>Vallitalea</taxon>
    </lineage>
</organism>
<dbReference type="EMBL" id="BTPU01000051">
    <property type="protein sequence ID" value="GMQ63740.1"/>
    <property type="molecule type" value="Genomic_DNA"/>
</dbReference>